<dbReference type="Pfam" id="PF00950">
    <property type="entry name" value="ABC-3"/>
    <property type="match status" value="1"/>
</dbReference>
<name>A0ABY8PPV8_9BACT</name>
<dbReference type="InterPro" id="IPR001626">
    <property type="entry name" value="ABC_TroCD"/>
</dbReference>
<evidence type="ECO:0000256" key="1">
    <source>
        <dbReference type="ARBA" id="ARBA00004141"/>
    </source>
</evidence>
<evidence type="ECO:0000256" key="3">
    <source>
        <dbReference type="ARBA" id="ARBA00022692"/>
    </source>
</evidence>
<dbReference type="PANTHER" id="PTHR30477">
    <property type="entry name" value="ABC-TRANSPORTER METAL-BINDING PROTEIN"/>
    <property type="match status" value="1"/>
</dbReference>
<feature type="transmembrane region" description="Helical" evidence="7">
    <location>
        <begin position="162"/>
        <end position="185"/>
    </location>
</feature>
<evidence type="ECO:0000256" key="2">
    <source>
        <dbReference type="ARBA" id="ARBA00008034"/>
    </source>
</evidence>
<dbReference type="PANTHER" id="PTHR30477:SF0">
    <property type="entry name" value="METAL TRANSPORT SYSTEM MEMBRANE PROTEIN TM_0125-RELATED"/>
    <property type="match status" value="1"/>
</dbReference>
<comment type="similarity">
    <text evidence="2 6">Belongs to the ABC-3 integral membrane protein family.</text>
</comment>
<keyword evidence="5 7" id="KW-0472">Membrane</keyword>
<proteinExistence type="inferred from homology"/>
<feature type="transmembrane region" description="Helical" evidence="7">
    <location>
        <begin position="91"/>
        <end position="112"/>
    </location>
</feature>
<dbReference type="Gene3D" id="1.10.3470.10">
    <property type="entry name" value="ABC transporter involved in vitamin B12 uptake, BtuC"/>
    <property type="match status" value="1"/>
</dbReference>
<evidence type="ECO:0000256" key="7">
    <source>
        <dbReference type="SAM" id="Phobius"/>
    </source>
</evidence>
<gene>
    <name evidence="8" type="ORF">JRV97_09920</name>
</gene>
<feature type="transmembrane region" description="Helical" evidence="7">
    <location>
        <begin position="246"/>
        <end position="265"/>
    </location>
</feature>
<feature type="transmembrane region" description="Helical" evidence="7">
    <location>
        <begin position="63"/>
        <end position="79"/>
    </location>
</feature>
<evidence type="ECO:0000313" key="9">
    <source>
        <dbReference type="Proteomes" id="UP001232493"/>
    </source>
</evidence>
<dbReference type="InterPro" id="IPR037294">
    <property type="entry name" value="ABC_BtuC-like"/>
</dbReference>
<evidence type="ECO:0000256" key="6">
    <source>
        <dbReference type="RuleBase" id="RU003943"/>
    </source>
</evidence>
<feature type="transmembrane region" description="Helical" evidence="7">
    <location>
        <begin position="219"/>
        <end position="240"/>
    </location>
</feature>
<protein>
    <submittedName>
        <fullName evidence="8">Metal ABC transporter permease</fullName>
    </submittedName>
</protein>
<reference evidence="8 9" key="1">
    <citation type="submission" date="2021-02" db="EMBL/GenBank/DDBJ databases">
        <title>Characterization of Marinitoga sp. nov. str. BP5-C20A.</title>
        <authorList>
            <person name="Erauso G."/>
            <person name="Postec A."/>
        </authorList>
    </citation>
    <scope>NUCLEOTIDE SEQUENCE [LARGE SCALE GENOMIC DNA]</scope>
    <source>
        <strain evidence="8 9">BP5-C20A</strain>
    </source>
</reference>
<dbReference type="CDD" id="cd06550">
    <property type="entry name" value="TM_ABC_iron-siderophores_like"/>
    <property type="match status" value="1"/>
</dbReference>
<dbReference type="Proteomes" id="UP001232493">
    <property type="component" value="Chromosome"/>
</dbReference>
<dbReference type="SUPFAM" id="SSF81345">
    <property type="entry name" value="ABC transporter involved in vitamin B12 uptake, BtuC"/>
    <property type="match status" value="1"/>
</dbReference>
<accession>A0ABY8PPV8</accession>
<keyword evidence="3 6" id="KW-0812">Transmembrane</keyword>
<feature type="transmembrane region" description="Helical" evidence="7">
    <location>
        <begin position="132"/>
        <end position="150"/>
    </location>
</feature>
<dbReference type="EMBL" id="CP069362">
    <property type="protein sequence ID" value="WGS64668.1"/>
    <property type="molecule type" value="Genomic_DNA"/>
</dbReference>
<feature type="transmembrane region" description="Helical" evidence="7">
    <location>
        <begin position="191"/>
        <end position="212"/>
    </location>
</feature>
<sequence length="275" mass="30375">MIELLSYDFMIYAILAAILASFSASLLSNYIVLKKMEFIGEGAAHTAFGGIALAILLDLNIDLISIITAILFGMVIYFISKKEKVNENSVIGMLLSFSMALGVIFLYLKPGYTPELTSYLFGDILMVNADDVKILSIVSITILLFIILFNKELKYYSYNPRMAKNFGVPINLINFIFLIIVSIVVVTSVKIIGIILVTSLLITPGVIGKLFAKSLNQMILISSLSGIFSGFFGIIIAYLFNIPPGPSIVVTLFSLFLISYLINYIKNKTFVKKHS</sequence>
<dbReference type="RefSeq" id="WP_280998493.1">
    <property type="nucleotide sequence ID" value="NZ_CP069362.1"/>
</dbReference>
<feature type="transmembrane region" description="Helical" evidence="7">
    <location>
        <begin position="38"/>
        <end position="57"/>
    </location>
</feature>
<evidence type="ECO:0000256" key="4">
    <source>
        <dbReference type="ARBA" id="ARBA00022989"/>
    </source>
</evidence>
<keyword evidence="9" id="KW-1185">Reference proteome</keyword>
<keyword evidence="4 7" id="KW-1133">Transmembrane helix</keyword>
<feature type="transmembrane region" description="Helical" evidence="7">
    <location>
        <begin position="12"/>
        <end position="31"/>
    </location>
</feature>
<evidence type="ECO:0000313" key="8">
    <source>
        <dbReference type="EMBL" id="WGS64668.1"/>
    </source>
</evidence>
<organism evidence="8 9">
    <name type="scientific">Marinitoga aeolica</name>
    <dbReference type="NCBI Taxonomy" id="2809031"/>
    <lineage>
        <taxon>Bacteria</taxon>
        <taxon>Thermotogati</taxon>
        <taxon>Thermotogota</taxon>
        <taxon>Thermotogae</taxon>
        <taxon>Petrotogales</taxon>
        <taxon>Petrotogaceae</taxon>
        <taxon>Marinitoga</taxon>
    </lineage>
</organism>
<comment type="subcellular location">
    <subcellularLocation>
        <location evidence="6">Cell membrane</location>
        <topology evidence="6">Multi-pass membrane protein</topology>
    </subcellularLocation>
    <subcellularLocation>
        <location evidence="1">Membrane</location>
        <topology evidence="1">Multi-pass membrane protein</topology>
    </subcellularLocation>
</comment>
<keyword evidence="6" id="KW-0813">Transport</keyword>
<evidence type="ECO:0000256" key="5">
    <source>
        <dbReference type="ARBA" id="ARBA00023136"/>
    </source>
</evidence>